<comment type="caution">
    <text evidence="1">The sequence shown here is derived from an EMBL/GenBank/DDBJ whole genome shotgun (WGS) entry which is preliminary data.</text>
</comment>
<dbReference type="Proteomes" id="UP000466442">
    <property type="component" value="Linkage Group LG5"/>
</dbReference>
<dbReference type="AlphaFoldDB" id="A0A6A4K811"/>
<sequence length="347" mass="39055">MEQPSTRAIVEELYSSANEKVVEIHGDSTTSHFAVLRLTCRNKEEFVEWLHNHQSMTGVTFRVKTVRPFKGITIVYKAQFRCQHNTYPDSHKSRNYKPSKQHTGCEATLKVTIKSSVEGRRVRSQDDLRGDYPTIVQVSHDHNHEIKSEDYKGPWRKSHGRKKCSETSSTSLYDSAVVSIVNAEEFALVASDDPTGPVTAIFELPVTSQQLLEKPQAPTLFIENTQNNVCFISQDGEACYNWKDADDVITNVTTTLAGLIKSSFLSHPSQVMDAVKRFQDGVNSLKTESELLAALHNFGRLQIVPDDAKTCESAESTTENYIMVKRKLEGPQHCYSSSDGTTYEIVW</sequence>
<reference evidence="1" key="1">
    <citation type="journal article" date="2021" name="Mol. Ecol. Resour.">
        <title>Apolygus lucorum genome provides insights into omnivorousness and mesophyll feeding.</title>
        <authorList>
            <person name="Liu Y."/>
            <person name="Liu H."/>
            <person name="Wang H."/>
            <person name="Huang T."/>
            <person name="Liu B."/>
            <person name="Yang B."/>
            <person name="Yin L."/>
            <person name="Li B."/>
            <person name="Zhang Y."/>
            <person name="Zhang S."/>
            <person name="Jiang F."/>
            <person name="Zhang X."/>
            <person name="Ren Y."/>
            <person name="Wang B."/>
            <person name="Wang S."/>
            <person name="Lu Y."/>
            <person name="Wu K."/>
            <person name="Fan W."/>
            <person name="Wang G."/>
        </authorList>
    </citation>
    <scope>NUCLEOTIDE SEQUENCE</scope>
    <source>
        <strain evidence="1">12Hb</strain>
    </source>
</reference>
<evidence type="ECO:0000313" key="1">
    <source>
        <dbReference type="EMBL" id="KAF6211193.1"/>
    </source>
</evidence>
<gene>
    <name evidence="1" type="ORF">GE061_014308</name>
</gene>
<keyword evidence="2" id="KW-1185">Reference proteome</keyword>
<organism evidence="1 2">
    <name type="scientific">Apolygus lucorum</name>
    <name type="common">Small green plant bug</name>
    <name type="synonym">Lygocoris lucorum</name>
    <dbReference type="NCBI Taxonomy" id="248454"/>
    <lineage>
        <taxon>Eukaryota</taxon>
        <taxon>Metazoa</taxon>
        <taxon>Ecdysozoa</taxon>
        <taxon>Arthropoda</taxon>
        <taxon>Hexapoda</taxon>
        <taxon>Insecta</taxon>
        <taxon>Pterygota</taxon>
        <taxon>Neoptera</taxon>
        <taxon>Paraneoptera</taxon>
        <taxon>Hemiptera</taxon>
        <taxon>Heteroptera</taxon>
        <taxon>Panheteroptera</taxon>
        <taxon>Cimicomorpha</taxon>
        <taxon>Miridae</taxon>
        <taxon>Mirini</taxon>
        <taxon>Apolygus</taxon>
    </lineage>
</organism>
<dbReference type="PANTHER" id="PTHR35385">
    <property type="entry name" value="PROTEIN B, PUTATIVE-RELATED-RELATED"/>
    <property type="match status" value="1"/>
</dbReference>
<accession>A0A6A4K811</accession>
<protein>
    <submittedName>
        <fullName evidence="1">Uncharacterized protein</fullName>
    </submittedName>
</protein>
<dbReference type="OrthoDB" id="6630577at2759"/>
<dbReference type="EMBL" id="WIXP02000005">
    <property type="protein sequence ID" value="KAF6211193.1"/>
    <property type="molecule type" value="Genomic_DNA"/>
</dbReference>
<proteinExistence type="predicted"/>
<evidence type="ECO:0000313" key="2">
    <source>
        <dbReference type="Proteomes" id="UP000466442"/>
    </source>
</evidence>
<dbReference type="PANTHER" id="PTHR35385:SF2">
    <property type="entry name" value="PROTEIN B, PUTATIVE-RELATED"/>
    <property type="match status" value="1"/>
</dbReference>
<name>A0A6A4K811_APOLU</name>